<gene>
    <name evidence="1" type="ORF">H8L32_14070</name>
</gene>
<dbReference type="Pfam" id="PF10604">
    <property type="entry name" value="Polyketide_cyc2"/>
    <property type="match status" value="1"/>
</dbReference>
<evidence type="ECO:0000313" key="1">
    <source>
        <dbReference type="EMBL" id="MBC3918616.1"/>
    </source>
</evidence>
<dbReference type="InterPro" id="IPR019587">
    <property type="entry name" value="Polyketide_cyclase/dehydratase"/>
</dbReference>
<evidence type="ECO:0000313" key="2">
    <source>
        <dbReference type="Proteomes" id="UP000650424"/>
    </source>
</evidence>
<dbReference type="RefSeq" id="WP_186947865.1">
    <property type="nucleotide sequence ID" value="NZ_JACOGF010000006.1"/>
</dbReference>
<name>A0ABR6ZRU5_9BURK</name>
<protein>
    <submittedName>
        <fullName evidence="1">SRPBCC family protein</fullName>
    </submittedName>
</protein>
<dbReference type="Gene3D" id="3.30.530.20">
    <property type="match status" value="1"/>
</dbReference>
<sequence length="164" mass="18655">MKFALIAGGVILLLGLIVFTMGMLAPKDHKLSLSQDYPVPVTTVYQLVRDYEAYPSWRTGIKSMQKEGGLRYIEESGHGKIPYRIIEDKAGQLIISKIDDPGLPFSGTWTFEFSDKNGHSQLRITEAGSVPNPLMRFFATYVFSHEKTMRTYLDDVERKFKQKT</sequence>
<dbReference type="EMBL" id="JACOGF010000006">
    <property type="protein sequence ID" value="MBC3918616.1"/>
    <property type="molecule type" value="Genomic_DNA"/>
</dbReference>
<keyword evidence="2" id="KW-1185">Reference proteome</keyword>
<reference evidence="1 2" key="1">
    <citation type="submission" date="2020-08" db="EMBL/GenBank/DDBJ databases">
        <title>Novel species isolated from subtropical streams in China.</title>
        <authorList>
            <person name="Lu H."/>
        </authorList>
    </citation>
    <scope>NUCLEOTIDE SEQUENCE [LARGE SCALE GENOMIC DNA]</scope>
    <source>
        <strain evidence="1 2">CY18W</strain>
    </source>
</reference>
<dbReference type="SUPFAM" id="SSF55961">
    <property type="entry name" value="Bet v1-like"/>
    <property type="match status" value="1"/>
</dbReference>
<organism evidence="1 2">
    <name type="scientific">Undibacterium hunanense</name>
    <dbReference type="NCBI Taxonomy" id="2762292"/>
    <lineage>
        <taxon>Bacteria</taxon>
        <taxon>Pseudomonadati</taxon>
        <taxon>Pseudomonadota</taxon>
        <taxon>Betaproteobacteria</taxon>
        <taxon>Burkholderiales</taxon>
        <taxon>Oxalobacteraceae</taxon>
        <taxon>Undibacterium</taxon>
    </lineage>
</organism>
<accession>A0ABR6ZRU5</accession>
<proteinExistence type="predicted"/>
<dbReference type="InterPro" id="IPR023393">
    <property type="entry name" value="START-like_dom_sf"/>
</dbReference>
<dbReference type="Proteomes" id="UP000650424">
    <property type="component" value="Unassembled WGS sequence"/>
</dbReference>
<comment type="caution">
    <text evidence="1">The sequence shown here is derived from an EMBL/GenBank/DDBJ whole genome shotgun (WGS) entry which is preliminary data.</text>
</comment>